<evidence type="ECO:0008006" key="9">
    <source>
        <dbReference type="Google" id="ProtNLM"/>
    </source>
</evidence>
<evidence type="ECO:0000313" key="8">
    <source>
        <dbReference type="Proteomes" id="UP000747110"/>
    </source>
</evidence>
<evidence type="ECO:0000313" key="6">
    <source>
        <dbReference type="EMBL" id="GIM14194.1"/>
    </source>
</evidence>
<dbReference type="OrthoDB" id="430679at2759"/>
<dbReference type="InterPro" id="IPR056011">
    <property type="entry name" value="DUF7589"/>
</dbReference>
<dbReference type="Gene3D" id="1.10.3210.10">
    <property type="entry name" value="Hypothetical protein af1432"/>
    <property type="match status" value="1"/>
</dbReference>
<organism evidence="6 7">
    <name type="scientific">Volvox reticuliferus</name>
    <dbReference type="NCBI Taxonomy" id="1737510"/>
    <lineage>
        <taxon>Eukaryota</taxon>
        <taxon>Viridiplantae</taxon>
        <taxon>Chlorophyta</taxon>
        <taxon>core chlorophytes</taxon>
        <taxon>Chlorophyceae</taxon>
        <taxon>CS clade</taxon>
        <taxon>Chlamydomonadales</taxon>
        <taxon>Volvocaceae</taxon>
        <taxon>Volvox</taxon>
    </lineage>
</organism>
<gene>
    <name evidence="5" type="ORF">Vretifemale_16555</name>
    <name evidence="6" type="ORF">Vretimale_17232</name>
</gene>
<feature type="region of interest" description="Disordered" evidence="2">
    <location>
        <begin position="1003"/>
        <end position="1022"/>
    </location>
</feature>
<feature type="region of interest" description="Disordered" evidence="2">
    <location>
        <begin position="521"/>
        <end position="551"/>
    </location>
</feature>
<feature type="compositionally biased region" description="Low complexity" evidence="2">
    <location>
        <begin position="767"/>
        <end position="784"/>
    </location>
</feature>
<feature type="domain" description="HD/PDEase" evidence="3">
    <location>
        <begin position="150"/>
        <end position="283"/>
    </location>
</feature>
<feature type="compositionally biased region" description="Polar residues" evidence="2">
    <location>
        <begin position="746"/>
        <end position="766"/>
    </location>
</feature>
<dbReference type="SUPFAM" id="SSF109604">
    <property type="entry name" value="HD-domain/PDEase-like"/>
    <property type="match status" value="1"/>
</dbReference>
<protein>
    <recommendedName>
        <fullName evidence="9">GTP diphosphokinase</fullName>
    </recommendedName>
</protein>
<dbReference type="CDD" id="cd00077">
    <property type="entry name" value="HDc"/>
    <property type="match status" value="1"/>
</dbReference>
<dbReference type="EMBL" id="BNCQ01000055">
    <property type="protein sequence ID" value="GIM14194.1"/>
    <property type="molecule type" value="Genomic_DNA"/>
</dbReference>
<dbReference type="GO" id="GO:0009507">
    <property type="term" value="C:chloroplast"/>
    <property type="evidence" value="ECO:0007669"/>
    <property type="project" value="TreeGrafter"/>
</dbReference>
<evidence type="ECO:0000256" key="1">
    <source>
        <dbReference type="ARBA" id="ARBA00007476"/>
    </source>
</evidence>
<dbReference type="PANTHER" id="PTHR21262:SF31">
    <property type="entry name" value="GTP PYROPHOSPHOKINASE"/>
    <property type="match status" value="1"/>
</dbReference>
<dbReference type="InterPro" id="IPR007685">
    <property type="entry name" value="RelA_SpoT"/>
</dbReference>
<comment type="caution">
    <text evidence="6">The sequence shown here is derived from an EMBL/GenBank/DDBJ whole genome shotgun (WGS) entry which is preliminary data.</text>
</comment>
<evidence type="ECO:0000313" key="5">
    <source>
        <dbReference type="EMBL" id="GIL88624.1"/>
    </source>
</evidence>
<proteinExistence type="inferred from homology"/>
<dbReference type="SMART" id="SM00471">
    <property type="entry name" value="HDc"/>
    <property type="match status" value="1"/>
</dbReference>
<feature type="compositionally biased region" description="Low complexity" evidence="2">
    <location>
        <begin position="730"/>
        <end position="745"/>
    </location>
</feature>
<feature type="compositionally biased region" description="Low complexity" evidence="2">
    <location>
        <begin position="542"/>
        <end position="551"/>
    </location>
</feature>
<name>A0A8J4GUB4_9CHLO</name>
<feature type="region of interest" description="Disordered" evidence="2">
    <location>
        <begin position="1174"/>
        <end position="1208"/>
    </location>
</feature>
<dbReference type="Pfam" id="PF24500">
    <property type="entry name" value="DUF7589"/>
    <property type="match status" value="1"/>
</dbReference>
<accession>A0A8J4GUB4</accession>
<dbReference type="Proteomes" id="UP000722791">
    <property type="component" value="Unassembled WGS sequence"/>
</dbReference>
<dbReference type="CDD" id="cd05399">
    <property type="entry name" value="NT_Rel-Spo_like"/>
    <property type="match status" value="1"/>
</dbReference>
<keyword evidence="8" id="KW-1185">Reference proteome</keyword>
<evidence type="ECO:0000259" key="3">
    <source>
        <dbReference type="SMART" id="SM00471"/>
    </source>
</evidence>
<reference evidence="6" key="1">
    <citation type="journal article" date="2021" name="Proc. Natl. Acad. Sci. U.S.A.">
        <title>Three genomes in the algal genus Volvox reveal the fate of a haploid sex-determining region after a transition to homothallism.</title>
        <authorList>
            <person name="Yamamoto K."/>
            <person name="Hamaji T."/>
            <person name="Kawai-Toyooka H."/>
            <person name="Matsuzaki R."/>
            <person name="Takahashi F."/>
            <person name="Nishimura Y."/>
            <person name="Kawachi M."/>
            <person name="Noguchi H."/>
            <person name="Minakuchi Y."/>
            <person name="Umen J.G."/>
            <person name="Toyoda A."/>
            <person name="Nozaki H."/>
        </authorList>
    </citation>
    <scope>NUCLEOTIDE SEQUENCE</scope>
    <source>
        <strain evidence="6">NIES-3785</strain>
        <strain evidence="5">NIES-3786</strain>
    </source>
</reference>
<evidence type="ECO:0000256" key="2">
    <source>
        <dbReference type="SAM" id="MobiDB-lite"/>
    </source>
</evidence>
<dbReference type="SUPFAM" id="SSF81301">
    <property type="entry name" value="Nucleotidyltransferase"/>
    <property type="match status" value="1"/>
</dbReference>
<dbReference type="Pfam" id="PF13328">
    <property type="entry name" value="HD_4"/>
    <property type="match status" value="1"/>
</dbReference>
<comment type="similarity">
    <text evidence="1">Belongs to the RelA/SpoT family.</text>
</comment>
<dbReference type="Pfam" id="PF04607">
    <property type="entry name" value="RelA_SpoT"/>
    <property type="match status" value="1"/>
</dbReference>
<evidence type="ECO:0000259" key="4">
    <source>
        <dbReference type="SMART" id="SM00954"/>
    </source>
</evidence>
<dbReference type="InterPro" id="IPR043519">
    <property type="entry name" value="NT_sf"/>
</dbReference>
<dbReference type="PANTHER" id="PTHR21262">
    <property type="entry name" value="GUANOSINE-3',5'-BIS DIPHOSPHATE 3'-PYROPHOSPHOHYDROLASE"/>
    <property type="match status" value="1"/>
</dbReference>
<dbReference type="EMBL" id="BNCP01000046">
    <property type="protein sequence ID" value="GIL88624.1"/>
    <property type="molecule type" value="Genomic_DNA"/>
</dbReference>
<dbReference type="Gene3D" id="3.30.460.10">
    <property type="entry name" value="Beta Polymerase, domain 2"/>
    <property type="match status" value="1"/>
</dbReference>
<dbReference type="GO" id="GO:0015969">
    <property type="term" value="P:guanosine tetraphosphate metabolic process"/>
    <property type="evidence" value="ECO:0007669"/>
    <property type="project" value="InterPro"/>
</dbReference>
<dbReference type="SMART" id="SM00954">
    <property type="entry name" value="RelA_SpoT"/>
    <property type="match status" value="1"/>
</dbReference>
<feature type="domain" description="RelA/SpoT" evidence="4">
    <location>
        <begin position="879"/>
        <end position="998"/>
    </location>
</feature>
<sequence length="1323" mass="139494">MVHTLELKESVGSSRTSRRSRCPQHAWLRRASFPRRQPTSRAAPHAHLSLASGVPLVVGWSHTVTSGAYHGASLWFTTLCALSVALGALSYNLMAVLAEFFNFDRRAQQVQPRIYLHGVDVTNSRFFQHPSVLAAVDFAADAHAHQRRKTGEPYVTHCIETALIVEACLPPAHSAAEQERHVSCIMAAVLHDVIDDTPTDLTAMQQAFGHRVSGLVNQVSKLSQMNQLLRRGKRQGWAQYSPDHFKQLRKLIVDLAFEEPLVILVKLADRLHNMRTVYVLAPEKQRSVAEETLEVWCSMAESLGWDGLKSEMEDLCFAVLQPSTYCTLRAELDRLWSLPTLAVVEEQLEEDATAPAPGRGGGRDGLGLRIVQVSEPEAPVRHYTRAAGVRAAAAAAAGSSGGGALSGYANARVQQRRRQRQRQVGAVQRVTEGLEPETAVVLERAAQAAVAATAVPLSPPPAPVTMAQALAPALVIAAVASSSTVAVLKVDSSGGDRGRGPTGASMSAAMSGVAVAVAVEDPNPSPSTSLALSRELADDDSGAAGDDASSQVQLSAASGTAAMAAASAPSSYDLPHAGSSGDVSIPAAAPASAGWTWSAHDIQHSVSGAPGVRDESSSDGAGNIGRGFRLGAGGLAGGASGDGDAGLDAGPRDMPPTGSEAFTLSSYGTLESVDGPLLLDSIALPFGLAAPAGATADGSSRSDSTSHTFVNTVSSSASSFPTEAATTSATSSLLSPSSDPLFGSPTQWPQAHSSNQRQQFQLPQQGTVAASPTSKASTATEDAAGAAPDAAVGVTVGAALSDLPPPPPLPLSPLSPQQERLKLILSTVVPFESVGFKSLRGLASSTRRGLEVLDECAALLYNEIQIRSQAGGLGINIQGRLKSLNSVYRKMVRKKVAVAQVYDSRALRVIVDDAEGSSLQEAVEVCYRLVGAVHSIWKPIKREFDDYIANPKQSGYQALHTAVRGPGGIPMEVQIKTSSMHELAEYGAAAHWVYKEYTPVLQNPGRGRGKGRGPSQGGATLEKLPEGYLGQPVLKVSKDKLRYGVVVSRQDEGQRLIAAVKLGSTFRPFPTRLPDYGFYSDLLTYTRTKGWQVPGHGDLVLRLEEFVKCDDGRYHRRDHLGYLIPAETITLLEGFEEDAVAATEAKQAEAEAAAAAAAGGETITAGGPVADSAAGAGTNASASSGGGGDALRSSVDEEVLTAAESSSAEQRRLREQMRVMFVKTQQLRSMIAWGEGAIGKYAAADYQSDEVSVLIWPGARIEHFARGTTAGDIVAEKGLITTGEGYDGYRVNLLINVNNRLVPEDTVLNDGDLVILAREKVRI</sequence>
<dbReference type="InterPro" id="IPR003607">
    <property type="entry name" value="HD/PDEase_dom"/>
</dbReference>
<feature type="region of interest" description="Disordered" evidence="2">
    <location>
        <begin position="1"/>
        <end position="20"/>
    </location>
</feature>
<evidence type="ECO:0000313" key="7">
    <source>
        <dbReference type="Proteomes" id="UP000722791"/>
    </source>
</evidence>
<feature type="compositionally biased region" description="Low complexity" evidence="2">
    <location>
        <begin position="1174"/>
        <end position="1183"/>
    </location>
</feature>
<dbReference type="FunFam" id="1.10.3210.10:FF:000001">
    <property type="entry name" value="GTP pyrophosphokinase RelA"/>
    <property type="match status" value="1"/>
</dbReference>
<dbReference type="Proteomes" id="UP000747110">
    <property type="component" value="Unassembled WGS sequence"/>
</dbReference>
<feature type="region of interest" description="Disordered" evidence="2">
    <location>
        <begin position="606"/>
        <end position="625"/>
    </location>
</feature>
<feature type="region of interest" description="Disordered" evidence="2">
    <location>
        <begin position="730"/>
        <end position="784"/>
    </location>
</feature>